<accession>A0ABY7GQG9</accession>
<protein>
    <recommendedName>
        <fullName evidence="3">Integron</fullName>
    </recommendedName>
</protein>
<dbReference type="Gene3D" id="2.30.30.40">
    <property type="entry name" value="SH3 Domains"/>
    <property type="match status" value="1"/>
</dbReference>
<evidence type="ECO:0000313" key="2">
    <source>
        <dbReference type="Proteomes" id="UP001162780"/>
    </source>
</evidence>
<keyword evidence="2" id="KW-1185">Reference proteome</keyword>
<evidence type="ECO:0008006" key="3">
    <source>
        <dbReference type="Google" id="ProtNLM"/>
    </source>
</evidence>
<dbReference type="RefSeq" id="WP_255187649.1">
    <property type="nucleotide sequence ID" value="NZ_CP113517.1"/>
</dbReference>
<dbReference type="EMBL" id="CP113517">
    <property type="protein sequence ID" value="WAR46736.1"/>
    <property type="molecule type" value="Genomic_DNA"/>
</dbReference>
<sequence length="177" mass="19343">MKLKSGNHRLYSHDGFHASNFGVDRDHSEHLAPVNSIRNEHNGMTRLRWIACGLFLTLALSFEAAAVHADESVPVMVGGEAELDACGGVGEVRGLNPRGDGFLAVRAGPGGKFPMIDRLYNGNRVYFCDKRGDWIGIVYGDPKQDCGVASPLPKRQSYKGPCQSGWAYRKWLVLIAG</sequence>
<name>A0ABY7GQG9_9GAMM</name>
<gene>
    <name evidence="1" type="ORF">NM686_009545</name>
</gene>
<dbReference type="Proteomes" id="UP001162780">
    <property type="component" value="Chromosome"/>
</dbReference>
<proteinExistence type="predicted"/>
<organism evidence="1 2">
    <name type="scientific">Methylomonas rapida</name>
    <dbReference type="NCBI Taxonomy" id="2963939"/>
    <lineage>
        <taxon>Bacteria</taxon>
        <taxon>Pseudomonadati</taxon>
        <taxon>Pseudomonadota</taxon>
        <taxon>Gammaproteobacteria</taxon>
        <taxon>Methylococcales</taxon>
        <taxon>Methylococcaceae</taxon>
        <taxon>Methylomonas</taxon>
    </lineage>
</organism>
<reference evidence="1" key="1">
    <citation type="submission" date="2022-11" db="EMBL/GenBank/DDBJ databases">
        <title>Methylomonas rapida sp. nov., Carotenoid-Producing Obligate Methanotrophs with High Growth Characteristics and Biotechnological Potential.</title>
        <authorList>
            <person name="Tikhonova E.N."/>
            <person name="Suleimanov R.Z."/>
            <person name="Miroshnikov K."/>
            <person name="Oshkin I.Y."/>
            <person name="Belova S.E."/>
            <person name="Danilova O.V."/>
            <person name="Ashikhmin A."/>
            <person name="Konopkin A."/>
            <person name="But S.Y."/>
            <person name="Khmelenina V.N."/>
            <person name="Kuznetsov N."/>
            <person name="Pimenov N.V."/>
            <person name="Dedysh S.N."/>
        </authorList>
    </citation>
    <scope>NUCLEOTIDE SEQUENCE</scope>
    <source>
        <strain evidence="1">MP1</strain>
    </source>
</reference>
<evidence type="ECO:0000313" key="1">
    <source>
        <dbReference type="EMBL" id="WAR46736.1"/>
    </source>
</evidence>